<dbReference type="InterPro" id="IPR005119">
    <property type="entry name" value="LysR_subst-bd"/>
</dbReference>
<keyword evidence="3" id="KW-0238">DNA-binding</keyword>
<accession>A0ABV8T4J9</accession>
<dbReference type="CDD" id="cd08422">
    <property type="entry name" value="PBP2_CrgA_like"/>
    <property type="match status" value="1"/>
</dbReference>
<dbReference type="Pfam" id="PF03466">
    <property type="entry name" value="LysR_substrate"/>
    <property type="match status" value="1"/>
</dbReference>
<comment type="similarity">
    <text evidence="1">Belongs to the LysR transcriptional regulatory family.</text>
</comment>
<dbReference type="Pfam" id="PF00126">
    <property type="entry name" value="HTH_1"/>
    <property type="match status" value="1"/>
</dbReference>
<evidence type="ECO:0000313" key="6">
    <source>
        <dbReference type="EMBL" id="MFC4314157.1"/>
    </source>
</evidence>
<protein>
    <submittedName>
        <fullName evidence="6">LysR substrate-binding domain-containing protein</fullName>
    </submittedName>
</protein>
<evidence type="ECO:0000256" key="2">
    <source>
        <dbReference type="ARBA" id="ARBA00023015"/>
    </source>
</evidence>
<sequence>MDRYEEMLTFVQVVESHSFVAAAEVLGMSQSGVSKAVSRLEESLGVRLLNRTTRRLSLTEQGGSFYDRCNEALQHLTQAQNEVEKSRSVARGTLSLNMPSSLGCKIIVPALPRFIEQHPELSVKISMSDRTLDLVQEGIDAVLQIGTLRNSSLVARCVGHLHGVTCASPDFIERIGGKPRTPADLKPEQCIAMFRPDRRQPREWMFRRGNEAHTIVPCAPLSFSDPESAVAAAVGGAGFVRTLDFTVEAQIAAGLLQPVLEDWNEGASWPVSILYPHRQPAAKIRAFVEFVTSLFPSAAVRARAQCFARGP</sequence>
<keyword evidence="7" id="KW-1185">Reference proteome</keyword>
<dbReference type="PRINTS" id="PR00039">
    <property type="entry name" value="HTHLYSR"/>
</dbReference>
<dbReference type="InterPro" id="IPR000847">
    <property type="entry name" value="LysR_HTH_N"/>
</dbReference>
<dbReference type="Gene3D" id="3.40.190.290">
    <property type="match status" value="1"/>
</dbReference>
<dbReference type="PANTHER" id="PTHR30537">
    <property type="entry name" value="HTH-TYPE TRANSCRIPTIONAL REGULATOR"/>
    <property type="match status" value="1"/>
</dbReference>
<reference evidence="7" key="1">
    <citation type="journal article" date="2019" name="Int. J. Syst. Evol. Microbiol.">
        <title>The Global Catalogue of Microorganisms (GCM) 10K type strain sequencing project: providing services to taxonomists for standard genome sequencing and annotation.</title>
        <authorList>
            <consortium name="The Broad Institute Genomics Platform"/>
            <consortium name="The Broad Institute Genome Sequencing Center for Infectious Disease"/>
            <person name="Wu L."/>
            <person name="Ma J."/>
        </authorList>
    </citation>
    <scope>NUCLEOTIDE SEQUENCE [LARGE SCALE GENOMIC DNA]</scope>
    <source>
        <strain evidence="7">CGMCC 1.10759</strain>
    </source>
</reference>
<dbReference type="InterPro" id="IPR058163">
    <property type="entry name" value="LysR-type_TF_proteobact-type"/>
</dbReference>
<dbReference type="SUPFAM" id="SSF53850">
    <property type="entry name" value="Periplasmic binding protein-like II"/>
    <property type="match status" value="1"/>
</dbReference>
<proteinExistence type="inferred from homology"/>
<evidence type="ECO:0000256" key="1">
    <source>
        <dbReference type="ARBA" id="ARBA00009437"/>
    </source>
</evidence>
<dbReference type="Proteomes" id="UP001595904">
    <property type="component" value="Unassembled WGS sequence"/>
</dbReference>
<dbReference type="InterPro" id="IPR036388">
    <property type="entry name" value="WH-like_DNA-bd_sf"/>
</dbReference>
<dbReference type="Gene3D" id="1.10.10.10">
    <property type="entry name" value="Winged helix-like DNA-binding domain superfamily/Winged helix DNA-binding domain"/>
    <property type="match status" value="1"/>
</dbReference>
<keyword evidence="2" id="KW-0805">Transcription regulation</keyword>
<evidence type="ECO:0000256" key="3">
    <source>
        <dbReference type="ARBA" id="ARBA00023125"/>
    </source>
</evidence>
<comment type="caution">
    <text evidence="6">The sequence shown here is derived from an EMBL/GenBank/DDBJ whole genome shotgun (WGS) entry which is preliminary data.</text>
</comment>
<feature type="domain" description="HTH lysR-type" evidence="5">
    <location>
        <begin position="1"/>
        <end position="59"/>
    </location>
</feature>
<evidence type="ECO:0000256" key="4">
    <source>
        <dbReference type="ARBA" id="ARBA00023163"/>
    </source>
</evidence>
<dbReference type="EMBL" id="JBHSDU010000015">
    <property type="protein sequence ID" value="MFC4314157.1"/>
    <property type="molecule type" value="Genomic_DNA"/>
</dbReference>
<dbReference type="InterPro" id="IPR036390">
    <property type="entry name" value="WH_DNA-bd_sf"/>
</dbReference>
<dbReference type="RefSeq" id="WP_380605107.1">
    <property type="nucleotide sequence ID" value="NZ_JBHSDU010000015.1"/>
</dbReference>
<evidence type="ECO:0000313" key="7">
    <source>
        <dbReference type="Proteomes" id="UP001595904"/>
    </source>
</evidence>
<dbReference type="PANTHER" id="PTHR30537:SF72">
    <property type="entry name" value="LYSR FAMILY TRANSCRIPTIONAL REGULATOR"/>
    <property type="match status" value="1"/>
</dbReference>
<organism evidence="6 7">
    <name type="scientific">Steroidobacter flavus</name>
    <dbReference type="NCBI Taxonomy" id="1842136"/>
    <lineage>
        <taxon>Bacteria</taxon>
        <taxon>Pseudomonadati</taxon>
        <taxon>Pseudomonadota</taxon>
        <taxon>Gammaproteobacteria</taxon>
        <taxon>Steroidobacterales</taxon>
        <taxon>Steroidobacteraceae</taxon>
        <taxon>Steroidobacter</taxon>
    </lineage>
</organism>
<dbReference type="PROSITE" id="PS50931">
    <property type="entry name" value="HTH_LYSR"/>
    <property type="match status" value="1"/>
</dbReference>
<name>A0ABV8T4J9_9GAMM</name>
<gene>
    <name evidence="6" type="ORF">ACFPN2_34100</name>
</gene>
<keyword evidence="4" id="KW-0804">Transcription</keyword>
<dbReference type="SUPFAM" id="SSF46785">
    <property type="entry name" value="Winged helix' DNA-binding domain"/>
    <property type="match status" value="1"/>
</dbReference>
<evidence type="ECO:0000259" key="5">
    <source>
        <dbReference type="PROSITE" id="PS50931"/>
    </source>
</evidence>